<evidence type="ECO:0000313" key="2">
    <source>
        <dbReference type="EMBL" id="XCP94604.1"/>
    </source>
</evidence>
<dbReference type="InterPro" id="IPR036705">
    <property type="entry name" value="Ribosyl_crysJ1_sf"/>
</dbReference>
<dbReference type="PANTHER" id="PTHR16222:SF12">
    <property type="entry name" value="ADP-RIBOSYLGLYCOHYDROLASE-RELATED"/>
    <property type="match status" value="1"/>
</dbReference>
<comment type="cofactor">
    <cofactor evidence="1">
        <name>Mg(2+)</name>
        <dbReference type="ChEBI" id="CHEBI:18420"/>
    </cofactor>
    <text evidence="1">Binds 2 magnesium ions per subunit.</text>
</comment>
<dbReference type="PANTHER" id="PTHR16222">
    <property type="entry name" value="ADP-RIBOSYLGLYCOHYDROLASE"/>
    <property type="match status" value="1"/>
</dbReference>
<protein>
    <submittedName>
        <fullName evidence="2">ADP-ribosylglycohydrolase family protein</fullName>
    </submittedName>
</protein>
<feature type="binding site" evidence="1">
    <location>
        <position position="275"/>
    </location>
    <ligand>
        <name>Mg(2+)</name>
        <dbReference type="ChEBI" id="CHEBI:18420"/>
        <label>1</label>
    </ligand>
</feature>
<keyword evidence="1" id="KW-0460">Magnesium</keyword>
<accession>A0AAU8N9X1</accession>
<organism evidence="2">
    <name type="scientific">Paenibacillus sp. AN1007</name>
    <dbReference type="NCBI Taxonomy" id="3151385"/>
    <lineage>
        <taxon>Bacteria</taxon>
        <taxon>Bacillati</taxon>
        <taxon>Bacillota</taxon>
        <taxon>Bacilli</taxon>
        <taxon>Bacillales</taxon>
        <taxon>Paenibacillaceae</taxon>
        <taxon>Paenibacillus</taxon>
    </lineage>
</organism>
<sequence length="321" mass="34657">MKGTLNRVIACLKGVSTGDAIGKQTESLNFEDIKQWFPEGISDFHGEIGSIMPRYEGKHYFWKFGETTDDTEQTLSIARVIALDGKITHSSVGKELMLCKKSNRPTLLLGKFQKIGNPSRVAFEGDGCGAAMRSAPIGALFSTQRLNDLVSSVFEASIPTHGGRIAICGASAVAAAVSAAIDEKLPSEIVQHAVQAARIAEKYRPETTEENIADLILRVYEDLSSLETLSLEYIKEKYMPWKTPNIVALAITFAVLTQSAEKTTLLAANLGGDTDSVASMGAAIAGALSPQTVNERWYQAVVQVNGNELLQLAPKIAQLRL</sequence>
<evidence type="ECO:0000256" key="1">
    <source>
        <dbReference type="PIRSR" id="PIRSR605502-1"/>
    </source>
</evidence>
<feature type="binding site" evidence="1">
    <location>
        <position position="273"/>
    </location>
    <ligand>
        <name>Mg(2+)</name>
        <dbReference type="ChEBI" id="CHEBI:18420"/>
        <label>1</label>
    </ligand>
</feature>
<proteinExistence type="predicted"/>
<reference evidence="2" key="1">
    <citation type="submission" date="2024-05" db="EMBL/GenBank/DDBJ databases">
        <title>Draft genome assemblies of 36 bacteria isolated from hibernating arctic ground squirrels.</title>
        <authorList>
            <person name="McKee H."/>
            <person name="Mullen L."/>
            <person name="Drown D.M."/>
            <person name="Duddleston K.N."/>
        </authorList>
    </citation>
    <scope>NUCLEOTIDE SEQUENCE</scope>
    <source>
        <strain evidence="2">AN1007</strain>
    </source>
</reference>
<dbReference type="SUPFAM" id="SSF101478">
    <property type="entry name" value="ADP-ribosylglycohydrolase"/>
    <property type="match status" value="1"/>
</dbReference>
<dbReference type="EMBL" id="CP159992">
    <property type="protein sequence ID" value="XCP94604.1"/>
    <property type="molecule type" value="Genomic_DNA"/>
</dbReference>
<dbReference type="Gene3D" id="1.10.4080.10">
    <property type="entry name" value="ADP-ribosylation/Crystallin J1"/>
    <property type="match status" value="1"/>
</dbReference>
<name>A0AAU8N9X1_9BACL</name>
<dbReference type="InterPro" id="IPR050792">
    <property type="entry name" value="ADP-ribosylglycohydrolase"/>
</dbReference>
<dbReference type="AlphaFoldDB" id="A0AAU8N9X1"/>
<dbReference type="GO" id="GO:0046872">
    <property type="term" value="F:metal ion binding"/>
    <property type="evidence" value="ECO:0007669"/>
    <property type="project" value="UniProtKB-KW"/>
</dbReference>
<gene>
    <name evidence="2" type="ORF">ABXS70_26435</name>
</gene>
<feature type="binding site" evidence="1">
    <location>
        <position position="276"/>
    </location>
    <ligand>
        <name>Mg(2+)</name>
        <dbReference type="ChEBI" id="CHEBI:18420"/>
        <label>1</label>
    </ligand>
</feature>
<keyword evidence="1" id="KW-0479">Metal-binding</keyword>
<dbReference type="Pfam" id="PF03747">
    <property type="entry name" value="ADP_ribosyl_GH"/>
    <property type="match status" value="1"/>
</dbReference>
<dbReference type="InterPro" id="IPR005502">
    <property type="entry name" value="Ribosyl_crysJ1"/>
</dbReference>
<feature type="binding site" evidence="1">
    <location>
        <position position="70"/>
    </location>
    <ligand>
        <name>Mg(2+)</name>
        <dbReference type="ChEBI" id="CHEBI:18420"/>
        <label>1</label>
    </ligand>
</feature>
<feature type="binding site" evidence="1">
    <location>
        <position position="69"/>
    </location>
    <ligand>
        <name>Mg(2+)</name>
        <dbReference type="ChEBI" id="CHEBI:18420"/>
        <label>1</label>
    </ligand>
</feature>
<feature type="binding site" evidence="1">
    <location>
        <position position="68"/>
    </location>
    <ligand>
        <name>Mg(2+)</name>
        <dbReference type="ChEBI" id="CHEBI:18420"/>
        <label>1</label>
    </ligand>
</feature>
<dbReference type="RefSeq" id="WP_342553532.1">
    <property type="nucleotide sequence ID" value="NZ_CP159992.1"/>
</dbReference>